<dbReference type="Gene3D" id="3.80.10.10">
    <property type="entry name" value="Ribonuclease Inhibitor"/>
    <property type="match status" value="1"/>
</dbReference>
<dbReference type="InterPro" id="IPR036047">
    <property type="entry name" value="F-box-like_dom_sf"/>
</dbReference>
<name>A0AAP0H8U6_9ASTR</name>
<dbReference type="EMBL" id="JBCNJP010000007">
    <property type="protein sequence ID" value="KAK9076096.1"/>
    <property type="molecule type" value="Genomic_DNA"/>
</dbReference>
<evidence type="ECO:0000313" key="4">
    <source>
        <dbReference type="Proteomes" id="UP001408789"/>
    </source>
</evidence>
<dbReference type="SUPFAM" id="SSF52047">
    <property type="entry name" value="RNI-like"/>
    <property type="match status" value="1"/>
</dbReference>
<dbReference type="InterPro" id="IPR032675">
    <property type="entry name" value="LRR_dom_sf"/>
</dbReference>
<evidence type="ECO:0000259" key="2">
    <source>
        <dbReference type="Pfam" id="PF24758"/>
    </source>
</evidence>
<dbReference type="PANTHER" id="PTHR31639">
    <property type="entry name" value="F-BOX PROTEIN-LIKE"/>
    <property type="match status" value="1"/>
</dbReference>
<keyword evidence="4" id="KW-1185">Reference proteome</keyword>
<dbReference type="InterPro" id="IPR001810">
    <property type="entry name" value="F-box_dom"/>
</dbReference>
<comment type="caution">
    <text evidence="3">The sequence shown here is derived from an EMBL/GenBank/DDBJ whole genome shotgun (WGS) entry which is preliminary data.</text>
</comment>
<evidence type="ECO:0000259" key="1">
    <source>
        <dbReference type="Pfam" id="PF00646"/>
    </source>
</evidence>
<dbReference type="SUPFAM" id="SSF81383">
    <property type="entry name" value="F-box domain"/>
    <property type="match status" value="1"/>
</dbReference>
<feature type="domain" description="F-box/LRR-repeat protein 15/At3g58940/PEG3-like LRR" evidence="2">
    <location>
        <begin position="310"/>
        <end position="420"/>
    </location>
</feature>
<accession>A0AAP0H8U6</accession>
<protein>
    <recommendedName>
        <fullName evidence="5">F-box domain-containing protein</fullName>
    </recommendedName>
</protein>
<dbReference type="PANTHER" id="PTHR31639:SF315">
    <property type="entry name" value="LEUCINE-RICH REPEAT DOMAIN SUPERFAMILY, F-BOX-LIKE DOMAIN SUPERFAMILY"/>
    <property type="match status" value="1"/>
</dbReference>
<dbReference type="Proteomes" id="UP001408789">
    <property type="component" value="Unassembled WGS sequence"/>
</dbReference>
<reference evidence="3 4" key="1">
    <citation type="submission" date="2024-04" db="EMBL/GenBank/DDBJ databases">
        <title>The reference genome of an endangered Asteraceae, Deinandra increscens subsp. villosa, native to the Central Coast of California.</title>
        <authorList>
            <person name="Guilliams M."/>
            <person name="Hasenstab-Lehman K."/>
            <person name="Meyer R."/>
            <person name="Mcevoy S."/>
        </authorList>
    </citation>
    <scope>NUCLEOTIDE SEQUENCE [LARGE SCALE GENOMIC DNA]</scope>
    <source>
        <tissue evidence="3">Leaf</tissue>
    </source>
</reference>
<evidence type="ECO:0000313" key="3">
    <source>
        <dbReference type="EMBL" id="KAK9076096.1"/>
    </source>
</evidence>
<dbReference type="AlphaFoldDB" id="A0AAP0H8U6"/>
<feature type="domain" description="F-box" evidence="1">
    <location>
        <begin position="208"/>
        <end position="242"/>
    </location>
</feature>
<dbReference type="Pfam" id="PF24758">
    <property type="entry name" value="LRR_At5g56370"/>
    <property type="match status" value="1"/>
</dbReference>
<sequence>MSSSSPALLKTSPMDIFYRKIFNQTFLLTRNRPPISLNTQSYQLQEKERGDGTHPKEQSSSTLPLFEGVWKAPASFEDMKKKEKELQAREADLKKREETFQSQLYHEMEIRSRLLVSLWSCTLRPYPDWLCLWIKVFAAGHEGVVNGQPQFIATQQVSNEFRVWRYDFGRLELSTAINRRWSSTATISSYFSSEIYPIVAKRLSMDIISTLPQTILEIILCLLPTEEAARTSILSREWRYKWVKIPKLNFHHDPHSENWYRSTTRESMDMRCKTLYKIHQVLLLHQGPIHELTIHPCIHCECFDFDRIILHLAKNHTVKKLAIDGWDDRFRFDLPISIFSLHHLTDLHLSCVTIDLEHEPVFNEFGSLRSLVLDLVEISTKSLLHLLSNCPSLKSFHLCACNTLFDEYCTIIELFKCLPVIEHLTIYGQDLRFSAVPQELPRLCHLKYFCFDLMSFIDSFGLPFLLVVIKCSPNLEKIKLEIDEVYCVDSFDDNGDEECFVVWEEYSDVWLDHLIELEIEWFSNLKPEMDFVKFILARSPKLKMVRIRTQIDRAQDPEMLKTLLRAPRASPVLINVN</sequence>
<dbReference type="Pfam" id="PF00646">
    <property type="entry name" value="F-box"/>
    <property type="match status" value="1"/>
</dbReference>
<proteinExistence type="predicted"/>
<dbReference type="InterPro" id="IPR055411">
    <property type="entry name" value="LRR_FXL15/At3g58940/PEG3-like"/>
</dbReference>
<organism evidence="3 4">
    <name type="scientific">Deinandra increscens subsp. villosa</name>
    <dbReference type="NCBI Taxonomy" id="3103831"/>
    <lineage>
        <taxon>Eukaryota</taxon>
        <taxon>Viridiplantae</taxon>
        <taxon>Streptophyta</taxon>
        <taxon>Embryophyta</taxon>
        <taxon>Tracheophyta</taxon>
        <taxon>Spermatophyta</taxon>
        <taxon>Magnoliopsida</taxon>
        <taxon>eudicotyledons</taxon>
        <taxon>Gunneridae</taxon>
        <taxon>Pentapetalae</taxon>
        <taxon>asterids</taxon>
        <taxon>campanulids</taxon>
        <taxon>Asterales</taxon>
        <taxon>Asteraceae</taxon>
        <taxon>Asteroideae</taxon>
        <taxon>Heliantheae alliance</taxon>
        <taxon>Madieae</taxon>
        <taxon>Madiinae</taxon>
        <taxon>Deinandra</taxon>
    </lineage>
</organism>
<evidence type="ECO:0008006" key="5">
    <source>
        <dbReference type="Google" id="ProtNLM"/>
    </source>
</evidence>
<gene>
    <name evidence="3" type="ORF">SSX86_004429</name>
</gene>